<dbReference type="InterPro" id="IPR023362">
    <property type="entry name" value="PH-BEACH_dom"/>
</dbReference>
<dbReference type="InterPro" id="IPR011993">
    <property type="entry name" value="PH-like_dom_sf"/>
</dbReference>
<proteinExistence type="predicted"/>
<dbReference type="PROSITE" id="PS00678">
    <property type="entry name" value="WD_REPEATS_1"/>
    <property type="match status" value="1"/>
</dbReference>
<dbReference type="Proteomes" id="UP000694867">
    <property type="component" value="Unplaced"/>
</dbReference>
<dbReference type="SUPFAM" id="SSF50978">
    <property type="entry name" value="WD40 repeat-like"/>
    <property type="match status" value="1"/>
</dbReference>
<dbReference type="SUPFAM" id="SSF81837">
    <property type="entry name" value="BEACH domain"/>
    <property type="match status" value="1"/>
</dbReference>
<feature type="domain" description="BEACH" evidence="5">
    <location>
        <begin position="2178"/>
        <end position="2473"/>
    </location>
</feature>
<feature type="compositionally biased region" description="Basic and acidic residues" evidence="4">
    <location>
        <begin position="1447"/>
        <end position="1457"/>
    </location>
</feature>
<evidence type="ECO:0000256" key="3">
    <source>
        <dbReference type="PROSITE-ProRule" id="PRU00221"/>
    </source>
</evidence>
<dbReference type="PROSITE" id="PS50082">
    <property type="entry name" value="WD_REPEATS_2"/>
    <property type="match status" value="1"/>
</dbReference>
<dbReference type="CDD" id="cd06071">
    <property type="entry name" value="Beach"/>
    <property type="match status" value="1"/>
</dbReference>
<dbReference type="Gene3D" id="2.130.10.10">
    <property type="entry name" value="YVTN repeat-like/Quinoprotein amine dehydrogenase"/>
    <property type="match status" value="1"/>
</dbReference>
<feature type="domain" description="BEACH-type PH" evidence="6">
    <location>
        <begin position="2081"/>
        <end position="2174"/>
    </location>
</feature>
<keyword evidence="1 3" id="KW-0853">WD repeat</keyword>
<dbReference type="PROSITE" id="PS51783">
    <property type="entry name" value="PH_BEACH"/>
    <property type="match status" value="1"/>
</dbReference>
<dbReference type="Pfam" id="PF02138">
    <property type="entry name" value="Beach"/>
    <property type="match status" value="1"/>
</dbReference>
<dbReference type="InterPro" id="IPR001680">
    <property type="entry name" value="WD40_rpt"/>
</dbReference>
<dbReference type="InterPro" id="IPR000409">
    <property type="entry name" value="BEACH_dom"/>
</dbReference>
<dbReference type="PANTHER" id="PTHR13743:SF86">
    <property type="entry name" value="LYSOSOMAL-TRAFFICKING REGULATOR"/>
    <property type="match status" value="1"/>
</dbReference>
<evidence type="ECO:0000313" key="7">
    <source>
        <dbReference type="Proteomes" id="UP000694867"/>
    </source>
</evidence>
<reference evidence="8" key="1">
    <citation type="submission" date="2025-08" db="UniProtKB">
        <authorList>
            <consortium name="RefSeq"/>
        </authorList>
    </citation>
    <scope>IDENTIFICATION</scope>
</reference>
<accession>A0AAJ7WJ76</accession>
<feature type="compositionally biased region" description="Low complexity" evidence="4">
    <location>
        <begin position="1740"/>
        <end position="1751"/>
    </location>
</feature>
<evidence type="ECO:0000256" key="4">
    <source>
        <dbReference type="SAM" id="MobiDB-lite"/>
    </source>
</evidence>
<dbReference type="InterPro" id="IPR036322">
    <property type="entry name" value="WD40_repeat_dom_sf"/>
</dbReference>
<feature type="region of interest" description="Disordered" evidence="4">
    <location>
        <begin position="1430"/>
        <end position="1457"/>
    </location>
</feature>
<keyword evidence="2" id="KW-0677">Repeat</keyword>
<dbReference type="InterPro" id="IPR015943">
    <property type="entry name" value="WD40/YVTN_repeat-like_dom_sf"/>
</dbReference>
<dbReference type="GeneID" id="100908561"/>
<gene>
    <name evidence="8" type="primary">LOC100908561</name>
</gene>
<organism evidence="7 8">
    <name type="scientific">Galendromus occidentalis</name>
    <name type="common">western predatory mite</name>
    <dbReference type="NCBI Taxonomy" id="34638"/>
    <lineage>
        <taxon>Eukaryota</taxon>
        <taxon>Metazoa</taxon>
        <taxon>Ecdysozoa</taxon>
        <taxon>Arthropoda</taxon>
        <taxon>Chelicerata</taxon>
        <taxon>Arachnida</taxon>
        <taxon>Acari</taxon>
        <taxon>Parasitiformes</taxon>
        <taxon>Mesostigmata</taxon>
        <taxon>Gamasina</taxon>
        <taxon>Phytoseioidea</taxon>
        <taxon>Phytoseiidae</taxon>
        <taxon>Typhlodrominae</taxon>
        <taxon>Galendromus</taxon>
    </lineage>
</organism>
<feature type="compositionally biased region" description="Basic residues" evidence="4">
    <location>
        <begin position="155"/>
        <end position="176"/>
    </location>
</feature>
<dbReference type="RefSeq" id="XP_028967938.1">
    <property type="nucleotide sequence ID" value="XM_029112105.1"/>
</dbReference>
<protein>
    <submittedName>
        <fullName evidence="8">Uncharacterized protein LOC100908561</fullName>
    </submittedName>
</protein>
<feature type="region of interest" description="Disordered" evidence="4">
    <location>
        <begin position="757"/>
        <end position="784"/>
    </location>
</feature>
<evidence type="ECO:0000256" key="2">
    <source>
        <dbReference type="ARBA" id="ARBA00022737"/>
    </source>
</evidence>
<name>A0AAJ7WJ76_9ACAR</name>
<dbReference type="Gene3D" id="1.10.1540.10">
    <property type="entry name" value="BEACH domain"/>
    <property type="match status" value="1"/>
</dbReference>
<feature type="region of interest" description="Disordered" evidence="4">
    <location>
        <begin position="1732"/>
        <end position="1751"/>
    </location>
</feature>
<feature type="compositionally biased region" description="Acidic residues" evidence="4">
    <location>
        <begin position="766"/>
        <end position="781"/>
    </location>
</feature>
<sequence length="2808" mass="317425">MEDDDEASLNKLWNTVITGVCSKSPSSVDQIHVFSCKFLSARIRGRLEDVDSWGKCVSILSHVLVDRLRKVKDPIADPVCWKLLLVVKLIGVTHLPFKSELLRAIDNLWKHFVEPESFPQEAETTWQSNFPGLIDCQIAPLQPLIEAVLPCRSNSSRHRVNPENRRRRSVVHTKNTKGKESESIRPSSSSSDDELPTVQKPSSILMGERREGSPEPDPGAWPHSMSDHERELFETHLDSQTFAALLLETLDGFHRTDIHFGPTVFYRTNDLHLLRISLRILLRQVLKAKHNTVNIDWLTDLLTLLKTLKGCEFRDECITVLLTIAYHLVSTSGNEFRTPPLTVLVKVNDLEDEWFTKDQQCMILAELAIALKQLRMKNSKLTDNLFHHTDTYGVPHGTHTKQHVCVVARICARLIRLSIEFPMTALTELRRVTFCCCYPPIIPLLDIFEHVREDRQACIIETLASYQRKSGQCRVCAPRPGAPSALSVYARVLFKSGSKALANHIADVAKHKNNEIRTEMYTKVVLPAFTYLGLEDLPLVFPLLSALFDALPNLCTQFFDKKEYVELLGNFLLSGDSGSQTLAMRLYETIVANSFIALESFMNIIEDEMHNCLQQKTETSMDLIGRFLETFARSNVLRSREDYVRGRSQFWDTSHRLLLNLLSNVSETVTYQLCDLLFAMLLQMCPLRLWSFNNKLLERAELCKQMYPAIPKDQDNYAKLAMLLSTNVHRKACSMAALDAENFEFTPLASELKKTLSVEADSRNDEEPEGYEADGDSESETCDPNRTGGTFEIEIYPEVVNLCVDLLTFALSSSASAAKSLTGSLRHVTVMCLQNKSLLVLFQESGAVSRFCRAFVSGYNKFGYQNEELTEALLYFIQLICKYLVTSEELFDLLQIFKVHSPPYESLLSNLNNLLSLCGGPSRVLAVTPFHDAQLGKATSWLTNMKTALYETESSWSREGAAVALPLATVTEFDGLAVSMWCRTQTEGRHHILSLGNRQALFEVWLRISDDDEPLLECCISTVKTQYKRDWTQINSIPQTTRFPPNKSAYRRAMWNHVYCEMVAFNSFVVIANGKKFDFDLLPLKLLSNVEVVLVASQKYPMLISNVSLFKGLDRSQEHGMNLFTMGPTMQSFVECPLNAVSKEFEQLLRPLQRHVICAYQPTEALKFVAYPRQSRLNALFLAGRQSNPTPIEHEVFHFSSDSCVVVEIPHNLHTALMPHGGYQVLLFLFAWVVERTEQADLHAAALGLVLRSVEADPSVTLNFFREGLELTLVVLQHPKCILSLTMLKICLAQCCDLSGNKLWRGELLVDLVLPLWARWDPECRKELSMFLTRCVRLRNPHHVANVQQLVKVNAIDRLLYVLKEECTSDNKNKFTSTVGGELLSFLDSALGIAGFPHSLLSSLVDFVVLLHDAKLTYVVHSKTTKPTWVAEQEAEANDHNGNTRPETSEYERSDAKDDNPVLDFLCGIYGIFSAVIQQQKNSVSTLGPELLLVLANEPYAPLRRAVVCYLSKYMEMDRDSGKNAFLAASGFQLLANQISQYECDDELLLAVIQLATGMRLRQLDQSVDEIPRGTVWPEAAVVLLACANRCTSANLAARYVTTLAQVTCACPPLVTGFVNSNVIEHVCEILPYLTSPLSYAWYSLIRVIVAYYLAQPGVNVDKSRSALAVQFYLRLYSQYVTLQSVCSSVIYIPRLYAAILHGFCDALDHNITAHTGIKCIEPSRSLIEDSEEVSDDKSASSTSSRATARATSLRLRLESHRDKCLRPGARRGRSTPLELDRQLLLVVELFQYSRPSVILCPEGFACLERMLDVLEFASVQSDLPNLAKASLYQISNLTLALMRPSIDIELRLKSVARLNAVSRMPEVLRDAAANNLIVLCGFLRELHEGTAHDPKPKILLDHIADSLHIESGFSNDTKRQNWISKFEADRKSFLDTQSGAALTGSQFMASKANLDMRQVTDSAMKVTRSVVDYQNHVRKTSLNIYKAKKCFEYDLRIKWKNIAQQLTHERAVWHMTDFVPSSWELDPTEGPCRVRKRLRRAHLDLEARFWLDKGATLTKFTPPLAYLYWHTRTQSDIRIHTLEQIRSVYPCSMITASVETKGEVLIGLESVRFVPDDEHLSTQSWTFTTITEVMLRRYEHAEVAIEMFLSSGLTCLLIFEDNSHRQDFYEKLIPNCDKLQKGEVLQTMTQKWQRRQITNFEYLTYLNKMAGRSFNNLMQYPVFPFVLSQYDGDQLNLKDPRAFRILERPIAVQDKARETHYVDNYKQSQENQSLSVVSGPFHYGSHYSNSGIVLHFLVRVPPFTQAFLSYQDDNFDIPDRTFHSMETTWRLASRDSPTDVKELIPEFFYFPEFLRNIFKFDFGTRQTGERVNDVRLPPWSENDARLFNLVNLAALESDYVTERLNSWIDLVFGYKQQGKAAVEALNVFHPATYAQNVATSRMDSIAMKAYKTMIKTYGQMPIQLFTQPHPNVNLNTTPSHTNVDMPVLQSVLGIRWNMYAGSPDDPTPPDCIWSKAFSPSAFGQLLVLDGSRIVGIPQRTALFGDRDMPSALISWRHCDRVVRIKTRKEQPLQPLLESAGDVVSFVRCVSQRGEIFIGHNSGLIRVYKLNVSPVVYASHSEVLIGHKSRVLHIDVCAEYFIVASTSEDGSCVLWDLNSLRYVRTILQVNEELTLTKVSPTLGDVAIVQDISAGGSKLHLYTINGVFVAQLESSSKITSLCYSKAPEGASVNALLTGHEDGSLRLYSSWNLKMVRQISTRLRSPIADAIFSACNQFIFAVDTSGQVCAWAGSAVKNGAYAPKFIQEKL</sequence>
<dbReference type="SMART" id="SM01026">
    <property type="entry name" value="Beach"/>
    <property type="match status" value="1"/>
</dbReference>
<dbReference type="Pfam" id="PF14844">
    <property type="entry name" value="PH_BEACH"/>
    <property type="match status" value="1"/>
</dbReference>
<evidence type="ECO:0000313" key="8">
    <source>
        <dbReference type="RefSeq" id="XP_028967938.1"/>
    </source>
</evidence>
<dbReference type="CTD" id="104144"/>
<dbReference type="InterPro" id="IPR019775">
    <property type="entry name" value="WD40_repeat_CS"/>
</dbReference>
<evidence type="ECO:0000259" key="6">
    <source>
        <dbReference type="PROSITE" id="PS51783"/>
    </source>
</evidence>
<dbReference type="SUPFAM" id="SSF50729">
    <property type="entry name" value="PH domain-like"/>
    <property type="match status" value="1"/>
</dbReference>
<evidence type="ECO:0000259" key="5">
    <source>
        <dbReference type="PROSITE" id="PS50197"/>
    </source>
</evidence>
<feature type="region of interest" description="Disordered" evidence="4">
    <location>
        <begin position="155"/>
        <end position="226"/>
    </location>
</feature>
<dbReference type="InterPro" id="IPR050865">
    <property type="entry name" value="BEACH_Domain"/>
</dbReference>
<feature type="repeat" description="WD" evidence="3">
    <location>
        <begin position="2624"/>
        <end position="2665"/>
    </location>
</feature>
<dbReference type="InterPro" id="IPR036372">
    <property type="entry name" value="BEACH_dom_sf"/>
</dbReference>
<dbReference type="Gene3D" id="2.30.29.30">
    <property type="entry name" value="Pleckstrin-homology domain (PH domain)/Phosphotyrosine-binding domain (PTB)"/>
    <property type="match status" value="1"/>
</dbReference>
<dbReference type="KEGG" id="goe:100908561"/>
<keyword evidence="7" id="KW-1185">Reference proteome</keyword>
<evidence type="ECO:0000256" key="1">
    <source>
        <dbReference type="ARBA" id="ARBA00022574"/>
    </source>
</evidence>
<dbReference type="PROSITE" id="PS50197">
    <property type="entry name" value="BEACH"/>
    <property type="match status" value="1"/>
</dbReference>
<dbReference type="SMART" id="SM00320">
    <property type="entry name" value="WD40"/>
    <property type="match status" value="3"/>
</dbReference>
<dbReference type="PANTHER" id="PTHR13743">
    <property type="entry name" value="BEIGE/BEACH-RELATED"/>
    <property type="match status" value="1"/>
</dbReference>
<dbReference type="FunFam" id="1.10.1540.10:FF:000001">
    <property type="entry name" value="neurobeachin isoform X1"/>
    <property type="match status" value="1"/>
</dbReference>